<protein>
    <submittedName>
        <fullName evidence="1">Uncharacterized protein</fullName>
    </submittedName>
</protein>
<reference evidence="1 2" key="1">
    <citation type="submission" date="2018-08" db="EMBL/GenBank/DDBJ databases">
        <title>Genomic Encyclopedia of Type Strains, Phase IV (KMG-IV): sequencing the most valuable type-strain genomes for metagenomic binning, comparative biology and taxonomic classification.</title>
        <authorList>
            <person name="Goeker M."/>
        </authorList>
    </citation>
    <scope>NUCLEOTIDE SEQUENCE [LARGE SCALE GENOMIC DNA]</scope>
    <source>
        <strain evidence="1 2">DSM 18841</strain>
    </source>
</reference>
<dbReference type="Proteomes" id="UP000256884">
    <property type="component" value="Unassembled WGS sequence"/>
</dbReference>
<dbReference type="OrthoDB" id="1185179at2"/>
<accession>A0A3E0IDE2</accession>
<dbReference type="EMBL" id="QUNS01000001">
    <property type="protein sequence ID" value="REH56755.1"/>
    <property type="molecule type" value="Genomic_DNA"/>
</dbReference>
<dbReference type="Pfam" id="PF17642">
    <property type="entry name" value="TssD"/>
    <property type="match status" value="1"/>
</dbReference>
<evidence type="ECO:0000313" key="2">
    <source>
        <dbReference type="Proteomes" id="UP000256884"/>
    </source>
</evidence>
<dbReference type="AlphaFoldDB" id="A0A3E0IDE2"/>
<gene>
    <name evidence="1" type="ORF">C7448_101800</name>
</gene>
<keyword evidence="2" id="KW-1185">Reference proteome</keyword>
<name>A0A3E0IDE2_9FLAO</name>
<dbReference type="RefSeq" id="WP_115900033.1">
    <property type="nucleotide sequence ID" value="NZ_QUNS01000001.1"/>
</dbReference>
<evidence type="ECO:0000313" key="1">
    <source>
        <dbReference type="EMBL" id="REH56755.1"/>
    </source>
</evidence>
<proteinExistence type="predicted"/>
<dbReference type="GO" id="GO:0033104">
    <property type="term" value="C:type VI protein secretion system complex"/>
    <property type="evidence" value="ECO:0007669"/>
    <property type="project" value="InterPro"/>
</dbReference>
<sequence length="261" mass="30956">MNIKAKLFVCGEERELIATSLNYIRLTDWNGKPTSALMGGTFTVTFKPEMYDDTFIEWIIADRKDNKKIRHPFNLYLLRDGKVVFYEDDFDGVELFQYNFQDGVLINYHEVFDNQKGMQVTLTISPAMQDYRFFNNSTDWRRKSRTRYIKPWQESFISPIEDTPYKAKEDIMPRFKRYFFENKNGERIQQDDIEINEKVILVIETENAEGETITIDLKDDNLNYKYQNKVLENDILKNVSITGKQTKLELIAIEEKVNKND</sequence>
<comment type="caution">
    <text evidence="1">The sequence shown here is derived from an EMBL/GenBank/DDBJ whole genome shotgun (WGS) entry which is preliminary data.</text>
</comment>
<organism evidence="1 2">
    <name type="scientific">Tenacibaculum gallaicum</name>
    <dbReference type="NCBI Taxonomy" id="561505"/>
    <lineage>
        <taxon>Bacteria</taxon>
        <taxon>Pseudomonadati</taxon>
        <taxon>Bacteroidota</taxon>
        <taxon>Flavobacteriia</taxon>
        <taxon>Flavobacteriales</taxon>
        <taxon>Flavobacteriaceae</taxon>
        <taxon>Tenacibaculum</taxon>
    </lineage>
</organism>
<dbReference type="InterPro" id="IPR041408">
    <property type="entry name" value="Hcp_Tssd"/>
</dbReference>